<name>A0ABT5D6E6_9BACT</name>
<dbReference type="InterPro" id="IPR007076">
    <property type="entry name" value="TfoX_N"/>
</dbReference>
<dbReference type="SUPFAM" id="SSF159894">
    <property type="entry name" value="YgaC/TfoX-N like"/>
    <property type="match status" value="1"/>
</dbReference>
<evidence type="ECO:0000313" key="3">
    <source>
        <dbReference type="Proteomes" id="UP001221838"/>
    </source>
</evidence>
<proteinExistence type="predicted"/>
<comment type="caution">
    <text evidence="2">The sequence shown here is derived from an EMBL/GenBank/DDBJ whole genome shotgun (WGS) entry which is preliminary data.</text>
</comment>
<accession>A0ABT5D6E6</accession>
<organism evidence="2 3">
    <name type="scientific">Stigmatella ashevillensis</name>
    <dbReference type="NCBI Taxonomy" id="2995309"/>
    <lineage>
        <taxon>Bacteria</taxon>
        <taxon>Pseudomonadati</taxon>
        <taxon>Myxococcota</taxon>
        <taxon>Myxococcia</taxon>
        <taxon>Myxococcales</taxon>
        <taxon>Cystobacterineae</taxon>
        <taxon>Archangiaceae</taxon>
        <taxon>Stigmatella</taxon>
    </lineage>
</organism>
<dbReference type="Pfam" id="PF04993">
    <property type="entry name" value="TfoX_N"/>
    <property type="match status" value="1"/>
</dbReference>
<dbReference type="EMBL" id="JAQNDM010000002">
    <property type="protein sequence ID" value="MDC0708703.1"/>
    <property type="molecule type" value="Genomic_DNA"/>
</dbReference>
<protein>
    <submittedName>
        <fullName evidence="2">TfoX/Sxy family protein</fullName>
    </submittedName>
</protein>
<evidence type="ECO:0000259" key="1">
    <source>
        <dbReference type="Pfam" id="PF04993"/>
    </source>
</evidence>
<dbReference type="RefSeq" id="WP_272136649.1">
    <property type="nucleotide sequence ID" value="NZ_JAQNDM010000002.1"/>
</dbReference>
<reference evidence="2 3" key="1">
    <citation type="submission" date="2022-11" db="EMBL/GenBank/DDBJ databases">
        <title>Minimal conservation of predation-associated metabolite biosynthetic gene clusters underscores biosynthetic potential of Myxococcota including descriptions for ten novel species: Archangium lansinium sp. nov., Myxococcus landrumus sp. nov., Nannocystis bai.</title>
        <authorList>
            <person name="Ahearne A."/>
            <person name="Stevens C."/>
            <person name="Dowd S."/>
        </authorList>
    </citation>
    <scope>NUCLEOTIDE SEQUENCE [LARGE SCALE GENOMIC DNA]</scope>
    <source>
        <strain evidence="2 3">NCWAL01</strain>
    </source>
</reference>
<dbReference type="Proteomes" id="UP001221838">
    <property type="component" value="Unassembled WGS sequence"/>
</dbReference>
<evidence type="ECO:0000313" key="2">
    <source>
        <dbReference type="EMBL" id="MDC0708703.1"/>
    </source>
</evidence>
<keyword evidence="3" id="KW-1185">Reference proteome</keyword>
<dbReference type="Gene3D" id="3.30.1460.30">
    <property type="entry name" value="YgaC/TfoX-N like chaperone"/>
    <property type="match status" value="1"/>
</dbReference>
<feature type="domain" description="TfoX N-terminal" evidence="1">
    <location>
        <begin position="10"/>
        <end position="104"/>
    </location>
</feature>
<gene>
    <name evidence="2" type="ORF">POL68_09505</name>
</gene>
<sequence length="130" mass="14293">MDRFVEYTLELLEPLGPVRARAMFGGWGLYSEGVMMGLIISGQLFLKTDELSRPAFEAAGGVPFVYDAGRGRAPITMSYWTPPAEAVDDAYALLPWARRAVEAALRTAAKKEQAVRRASAAKKKPARSRM</sequence>